<name>A0AAD6QUJ1_9ROSI</name>
<dbReference type="PANTHER" id="PTHR36067:SF1">
    <property type="entry name" value="EXPRESSED PROTEIN"/>
    <property type="match status" value="1"/>
</dbReference>
<sequence length="88" mass="10061">MSDIAMLVAEEYERRVKHSRKAAGGEGDMAIHRLSCASVMFQRIKRKMGKEKTELLKMALEPESSLPELEFRFGEICTLFSTFSRSKC</sequence>
<keyword evidence="2" id="KW-1185">Reference proteome</keyword>
<dbReference type="PANTHER" id="PTHR36067">
    <property type="entry name" value="EXPRESSED PROTEIN"/>
    <property type="match status" value="1"/>
</dbReference>
<evidence type="ECO:0000313" key="2">
    <source>
        <dbReference type="Proteomes" id="UP001164929"/>
    </source>
</evidence>
<accession>A0AAD6QUJ1</accession>
<dbReference type="AlphaFoldDB" id="A0AAD6QUJ1"/>
<proteinExistence type="predicted"/>
<gene>
    <name evidence="1" type="ORF">NC653_013299</name>
</gene>
<dbReference type="EMBL" id="JAQIZT010000005">
    <property type="protein sequence ID" value="KAJ6996652.1"/>
    <property type="molecule type" value="Genomic_DNA"/>
</dbReference>
<reference evidence="1" key="1">
    <citation type="journal article" date="2023" name="Mol. Ecol. Resour.">
        <title>Chromosome-level genome assembly of a triploid poplar Populus alba 'Berolinensis'.</title>
        <authorList>
            <person name="Chen S."/>
            <person name="Yu Y."/>
            <person name="Wang X."/>
            <person name="Wang S."/>
            <person name="Zhang T."/>
            <person name="Zhou Y."/>
            <person name="He R."/>
            <person name="Meng N."/>
            <person name="Wang Y."/>
            <person name="Liu W."/>
            <person name="Liu Z."/>
            <person name="Liu J."/>
            <person name="Guo Q."/>
            <person name="Huang H."/>
            <person name="Sederoff R.R."/>
            <person name="Wang G."/>
            <person name="Qu G."/>
            <person name="Chen S."/>
        </authorList>
    </citation>
    <scope>NUCLEOTIDE SEQUENCE</scope>
    <source>
        <strain evidence="1">SC-2020</strain>
    </source>
</reference>
<comment type="caution">
    <text evidence="1">The sequence shown here is derived from an EMBL/GenBank/DDBJ whole genome shotgun (WGS) entry which is preliminary data.</text>
</comment>
<evidence type="ECO:0000313" key="1">
    <source>
        <dbReference type="EMBL" id="KAJ6996652.1"/>
    </source>
</evidence>
<dbReference type="Proteomes" id="UP001164929">
    <property type="component" value="Chromosome 5"/>
</dbReference>
<organism evidence="1 2">
    <name type="scientific">Populus alba x Populus x berolinensis</name>
    <dbReference type="NCBI Taxonomy" id="444605"/>
    <lineage>
        <taxon>Eukaryota</taxon>
        <taxon>Viridiplantae</taxon>
        <taxon>Streptophyta</taxon>
        <taxon>Embryophyta</taxon>
        <taxon>Tracheophyta</taxon>
        <taxon>Spermatophyta</taxon>
        <taxon>Magnoliopsida</taxon>
        <taxon>eudicotyledons</taxon>
        <taxon>Gunneridae</taxon>
        <taxon>Pentapetalae</taxon>
        <taxon>rosids</taxon>
        <taxon>fabids</taxon>
        <taxon>Malpighiales</taxon>
        <taxon>Salicaceae</taxon>
        <taxon>Saliceae</taxon>
        <taxon>Populus</taxon>
    </lineage>
</organism>
<protein>
    <submittedName>
        <fullName evidence="1">Uncharacterized protein</fullName>
    </submittedName>
</protein>